<evidence type="ECO:0000313" key="8">
    <source>
        <dbReference type="EMBL" id="KAK0367589.1"/>
    </source>
</evidence>
<proteinExistence type="predicted"/>
<feature type="transmembrane region" description="Helical" evidence="7">
    <location>
        <begin position="36"/>
        <end position="54"/>
    </location>
</feature>
<organism evidence="8 9">
    <name type="scientific">Colletotrichum limetticola</name>
    <dbReference type="NCBI Taxonomy" id="1209924"/>
    <lineage>
        <taxon>Eukaryota</taxon>
        <taxon>Fungi</taxon>
        <taxon>Dikarya</taxon>
        <taxon>Ascomycota</taxon>
        <taxon>Pezizomycotina</taxon>
        <taxon>Sordariomycetes</taxon>
        <taxon>Hypocreomycetidae</taxon>
        <taxon>Glomerellales</taxon>
        <taxon>Glomerellaceae</taxon>
        <taxon>Colletotrichum</taxon>
        <taxon>Colletotrichum acutatum species complex</taxon>
    </lineage>
</organism>
<dbReference type="PANTHER" id="PTHR43549">
    <property type="entry name" value="MULTIDRUG RESISTANCE PROTEIN YPNP-RELATED"/>
    <property type="match status" value="1"/>
</dbReference>
<evidence type="ECO:0000256" key="5">
    <source>
        <dbReference type="ARBA" id="ARBA00022989"/>
    </source>
</evidence>
<evidence type="ECO:0000256" key="1">
    <source>
        <dbReference type="ARBA" id="ARBA00004651"/>
    </source>
</evidence>
<name>A0ABQ9P9V8_9PEZI</name>
<dbReference type="EMBL" id="JARUPT010001239">
    <property type="protein sequence ID" value="KAK0367589.1"/>
    <property type="molecule type" value="Genomic_DNA"/>
</dbReference>
<keyword evidence="2" id="KW-0813">Transport</keyword>
<evidence type="ECO:0000313" key="9">
    <source>
        <dbReference type="Proteomes" id="UP001169217"/>
    </source>
</evidence>
<comment type="subcellular location">
    <subcellularLocation>
        <location evidence="1">Cell membrane</location>
        <topology evidence="1">Multi-pass membrane protein</topology>
    </subcellularLocation>
</comment>
<feature type="non-terminal residue" evidence="8">
    <location>
        <position position="214"/>
    </location>
</feature>
<gene>
    <name evidence="8" type="ORF">CLIM01_15053</name>
</gene>
<keyword evidence="6 7" id="KW-0472">Membrane</keyword>
<reference evidence="8" key="1">
    <citation type="submission" date="2023-04" db="EMBL/GenBank/DDBJ databases">
        <title>Colletotrichum limetticola genome sequence.</title>
        <authorList>
            <person name="Baroncelli R."/>
        </authorList>
    </citation>
    <scope>NUCLEOTIDE SEQUENCE</scope>
    <source>
        <strain evidence="8">KLA-Anderson</strain>
    </source>
</reference>
<dbReference type="PANTHER" id="PTHR43549:SF2">
    <property type="entry name" value="MULTIDRUG RESISTANCE PROTEIN NORM-RELATED"/>
    <property type="match status" value="1"/>
</dbReference>
<evidence type="ECO:0008006" key="10">
    <source>
        <dbReference type="Google" id="ProtNLM"/>
    </source>
</evidence>
<dbReference type="Proteomes" id="UP001169217">
    <property type="component" value="Unassembled WGS sequence"/>
</dbReference>
<evidence type="ECO:0000256" key="2">
    <source>
        <dbReference type="ARBA" id="ARBA00022448"/>
    </source>
</evidence>
<keyword evidence="3" id="KW-1003">Cell membrane</keyword>
<dbReference type="InterPro" id="IPR052031">
    <property type="entry name" value="Membrane_Transporter-Flippase"/>
</dbReference>
<evidence type="ECO:0000256" key="6">
    <source>
        <dbReference type="ARBA" id="ARBA00023136"/>
    </source>
</evidence>
<accession>A0ABQ9P9V8</accession>
<protein>
    <recommendedName>
        <fullName evidence="10">Solute carrier family 40 protein</fullName>
    </recommendedName>
</protein>
<keyword evidence="4 7" id="KW-0812">Transmembrane</keyword>
<comment type="caution">
    <text evidence="8">The sequence shown here is derived from an EMBL/GenBank/DDBJ whole genome shotgun (WGS) entry which is preliminary data.</text>
</comment>
<sequence>MMLPKNDTEEIVRPVSRPRDSSVVPEQLRICRRGTYHGALAFNLAAFVLPALYGTLSKLWVANIDSSLVVTTDAYTYIGVVAEVLNEGLPRAAWVIIGDRASRSLAQRLQLTHTLIAFQSILGLIMSIAFVAGAETFAKGFVPAEVRVVSITYIRIGAFSALSSGIETAVSSATRALDRPDVPLIISSIKFAVNIVLDLLIISKVHVGSHQPTV</sequence>
<evidence type="ECO:0000256" key="3">
    <source>
        <dbReference type="ARBA" id="ARBA00022475"/>
    </source>
</evidence>
<feature type="transmembrane region" description="Helical" evidence="7">
    <location>
        <begin position="74"/>
        <end position="97"/>
    </location>
</feature>
<keyword evidence="5 7" id="KW-1133">Transmembrane helix</keyword>
<feature type="transmembrane region" description="Helical" evidence="7">
    <location>
        <begin position="109"/>
        <end position="132"/>
    </location>
</feature>
<evidence type="ECO:0000256" key="7">
    <source>
        <dbReference type="SAM" id="Phobius"/>
    </source>
</evidence>
<keyword evidence="9" id="KW-1185">Reference proteome</keyword>
<evidence type="ECO:0000256" key="4">
    <source>
        <dbReference type="ARBA" id="ARBA00022692"/>
    </source>
</evidence>